<evidence type="ECO:0000313" key="4">
    <source>
        <dbReference type="Proteomes" id="UP001293593"/>
    </source>
</evidence>
<dbReference type="GO" id="GO:0080044">
    <property type="term" value="F:quercetin 7-O-glucosyltransferase activity"/>
    <property type="evidence" value="ECO:0007669"/>
    <property type="project" value="TreeGrafter"/>
</dbReference>
<dbReference type="InterPro" id="IPR002213">
    <property type="entry name" value="UDP_glucos_trans"/>
</dbReference>
<dbReference type="Pfam" id="PF00201">
    <property type="entry name" value="UDPGT"/>
    <property type="match status" value="1"/>
</dbReference>
<evidence type="ECO:0000256" key="1">
    <source>
        <dbReference type="ARBA" id="ARBA00009995"/>
    </source>
</evidence>
<dbReference type="SUPFAM" id="SSF53756">
    <property type="entry name" value="UDP-Glycosyltransferase/glycogen phosphorylase"/>
    <property type="match status" value="1"/>
</dbReference>
<dbReference type="FunFam" id="3.40.50.2000:FF:000120">
    <property type="entry name" value="UDP-glycosyltransferase 76C1"/>
    <property type="match status" value="1"/>
</dbReference>
<proteinExistence type="inferred from homology"/>
<comment type="caution">
    <text evidence="3">The sequence shown here is derived from an EMBL/GenBank/DDBJ whole genome shotgun (WGS) entry which is preliminary data.</text>
</comment>
<dbReference type="EMBL" id="JAWXYG010000004">
    <property type="protein sequence ID" value="KAK4273679.1"/>
    <property type="molecule type" value="Genomic_DNA"/>
</dbReference>
<evidence type="ECO:0000256" key="2">
    <source>
        <dbReference type="ARBA" id="ARBA00022679"/>
    </source>
</evidence>
<accession>A0AAE1KFG0</accession>
<dbReference type="PANTHER" id="PTHR11926:SF925">
    <property type="entry name" value="CYTOKININ 7-BETA-GLUCOSYLTRANSFERASE-RELATED"/>
    <property type="match status" value="1"/>
</dbReference>
<organism evidence="3 4">
    <name type="scientific">Acacia crassicarpa</name>
    <name type="common">northern wattle</name>
    <dbReference type="NCBI Taxonomy" id="499986"/>
    <lineage>
        <taxon>Eukaryota</taxon>
        <taxon>Viridiplantae</taxon>
        <taxon>Streptophyta</taxon>
        <taxon>Embryophyta</taxon>
        <taxon>Tracheophyta</taxon>
        <taxon>Spermatophyta</taxon>
        <taxon>Magnoliopsida</taxon>
        <taxon>eudicotyledons</taxon>
        <taxon>Gunneridae</taxon>
        <taxon>Pentapetalae</taxon>
        <taxon>rosids</taxon>
        <taxon>fabids</taxon>
        <taxon>Fabales</taxon>
        <taxon>Fabaceae</taxon>
        <taxon>Caesalpinioideae</taxon>
        <taxon>mimosoid clade</taxon>
        <taxon>Acacieae</taxon>
        <taxon>Acacia</taxon>
    </lineage>
</organism>
<evidence type="ECO:0000313" key="3">
    <source>
        <dbReference type="EMBL" id="KAK4273679.1"/>
    </source>
</evidence>
<name>A0AAE1KFG0_9FABA</name>
<dbReference type="FunFam" id="3.40.50.2000:FF:000040">
    <property type="entry name" value="UDP-glycosyltransferase 76C1"/>
    <property type="match status" value="1"/>
</dbReference>
<keyword evidence="2" id="KW-0808">Transferase</keyword>
<evidence type="ECO:0008006" key="5">
    <source>
        <dbReference type="Google" id="ProtNLM"/>
    </source>
</evidence>
<sequence>MERQRKGVSVVLIPSPLQGHIAPILGLADILYSNGFSIIIGHTLFNSPNPSAYPHFSFLPFSDQLTESEASTSDPLHLTNLINIRCALPLTRSLSQLLSDPSLDPIVCFISDAALHFTRSVCDSLRLPRLVLRTGGASSFLVFSLFPLLRQRGYLPIQECRGEEAVVELPPLKVKDLPRMESKDPEALYEFACRMSDELKSSSGVIWNTFEELEISALERLRHELGIPSYPIGPFHKHPTLASHSSSALRSPDESCIPWLDTREPNSVLYVSLGSIAAVSEREVVEMAWGLANSRQPFLWVLRPRSESEWLQPLPEGFMESVGGRGHVVRWAPQTQVLSHPAVGAFWTHNGWNSTLESICEGVPMICMPCFADQKVNAKYVSDVWKVGVQLPGEVERGEVEKAIARIMVEDEGKFTRERALELKHKASLCLQQHGSSRRSLDALISHILSYNNRQTHPVAGEEAK</sequence>
<dbReference type="PANTHER" id="PTHR11926">
    <property type="entry name" value="GLUCOSYL/GLUCURONOSYL TRANSFERASES"/>
    <property type="match status" value="1"/>
</dbReference>
<dbReference type="Gene3D" id="3.40.50.2000">
    <property type="entry name" value="Glycogen Phosphorylase B"/>
    <property type="match status" value="2"/>
</dbReference>
<protein>
    <recommendedName>
        <fullName evidence="5">UDP-glycosyltransferase</fullName>
    </recommendedName>
</protein>
<dbReference type="CDD" id="cd03784">
    <property type="entry name" value="GT1_Gtf-like"/>
    <property type="match status" value="1"/>
</dbReference>
<dbReference type="GO" id="GO:0080043">
    <property type="term" value="F:quercetin 3-O-glucosyltransferase activity"/>
    <property type="evidence" value="ECO:0007669"/>
    <property type="project" value="TreeGrafter"/>
</dbReference>
<gene>
    <name evidence="3" type="ORF">QN277_017023</name>
</gene>
<dbReference type="Proteomes" id="UP001293593">
    <property type="component" value="Unassembled WGS sequence"/>
</dbReference>
<comment type="similarity">
    <text evidence="1">Belongs to the UDP-glycosyltransferase family.</text>
</comment>
<dbReference type="AlphaFoldDB" id="A0AAE1KFG0"/>
<keyword evidence="4" id="KW-1185">Reference proteome</keyword>
<reference evidence="3" key="1">
    <citation type="submission" date="2023-10" db="EMBL/GenBank/DDBJ databases">
        <title>Chromosome-level genome of the transformable northern wattle, Acacia crassicarpa.</title>
        <authorList>
            <person name="Massaro I."/>
            <person name="Sinha N.R."/>
            <person name="Poethig S."/>
            <person name="Leichty A.R."/>
        </authorList>
    </citation>
    <scope>NUCLEOTIDE SEQUENCE</scope>
    <source>
        <strain evidence="3">Acra3RX</strain>
        <tissue evidence="3">Leaf</tissue>
    </source>
</reference>